<feature type="domain" description="Transposase IS204/IS1001/IS1096/IS1165 DDE" evidence="1">
    <location>
        <begin position="16"/>
        <end position="88"/>
    </location>
</feature>
<comment type="caution">
    <text evidence="2">The sequence shown here is derived from an EMBL/GenBank/DDBJ whole genome shotgun (WGS) entry which is preliminary data.</text>
</comment>
<sequence length="91" mass="10683">MIEKAQLATLDEIEAISIDKFTIKKKHKYAAALTGPINGKLIDILSSRKKKDLIEYFNTWPEELKEQIKYFSMDMWIPYKAVTETIFPMLR</sequence>
<organism evidence="2 3">
    <name type="scientific">Halanaerobium congolense</name>
    <dbReference type="NCBI Taxonomy" id="54121"/>
    <lineage>
        <taxon>Bacteria</taxon>
        <taxon>Bacillati</taxon>
        <taxon>Bacillota</taxon>
        <taxon>Clostridia</taxon>
        <taxon>Halanaerobiales</taxon>
        <taxon>Halanaerobiaceae</taxon>
        <taxon>Halanaerobium</taxon>
    </lineage>
</organism>
<dbReference type="PANTHER" id="PTHR33498">
    <property type="entry name" value="TRANSPOSASE FOR INSERTION SEQUENCE ELEMENT IS1557"/>
    <property type="match status" value="1"/>
</dbReference>
<evidence type="ECO:0000313" key="3">
    <source>
        <dbReference type="Proteomes" id="UP000295472"/>
    </source>
</evidence>
<reference evidence="2 3" key="1">
    <citation type="submission" date="2019-03" db="EMBL/GenBank/DDBJ databases">
        <title>Subsurface microbial communities from deep shales in Ohio and West Virginia, USA.</title>
        <authorList>
            <person name="Wrighton K."/>
        </authorList>
    </citation>
    <scope>NUCLEOTIDE SEQUENCE [LARGE SCALE GENOMIC DNA]</scope>
    <source>
        <strain evidence="2 3">DSMZ 11287</strain>
    </source>
</reference>
<dbReference type="AlphaFoldDB" id="A0A4V3GX35"/>
<dbReference type="EMBL" id="SOEF01000006">
    <property type="protein sequence ID" value="TDX46409.1"/>
    <property type="molecule type" value="Genomic_DNA"/>
</dbReference>
<dbReference type="InterPro" id="IPR047951">
    <property type="entry name" value="Transpos_ISL3"/>
</dbReference>
<gene>
    <name evidence="2" type="ORF">C7954_10651</name>
</gene>
<evidence type="ECO:0000313" key="2">
    <source>
        <dbReference type="EMBL" id="TDX46409.1"/>
    </source>
</evidence>
<accession>A0A4V3GX35</accession>
<name>A0A4V3GX35_9FIRM</name>
<evidence type="ECO:0000259" key="1">
    <source>
        <dbReference type="Pfam" id="PF01610"/>
    </source>
</evidence>
<dbReference type="Pfam" id="PF01610">
    <property type="entry name" value="DDE_Tnp_ISL3"/>
    <property type="match status" value="1"/>
</dbReference>
<protein>
    <submittedName>
        <fullName evidence="2">Transposase</fullName>
    </submittedName>
</protein>
<dbReference type="PANTHER" id="PTHR33498:SF1">
    <property type="entry name" value="TRANSPOSASE FOR INSERTION SEQUENCE ELEMENT IS1557"/>
    <property type="match status" value="1"/>
</dbReference>
<dbReference type="Proteomes" id="UP000295472">
    <property type="component" value="Unassembled WGS sequence"/>
</dbReference>
<dbReference type="InterPro" id="IPR002560">
    <property type="entry name" value="Transposase_DDE"/>
</dbReference>
<proteinExistence type="predicted"/>